<evidence type="ECO:0008006" key="4">
    <source>
        <dbReference type="Google" id="ProtNLM"/>
    </source>
</evidence>
<accession>A0ABR4ZIH6</accession>
<keyword evidence="3" id="KW-1185">Reference proteome</keyword>
<gene>
    <name evidence="2" type="ORF">FG87_11275</name>
</gene>
<dbReference type="RefSeq" id="WP_043668314.1">
    <property type="nucleotide sequence ID" value="NZ_BDCI01000036.1"/>
</dbReference>
<organism evidence="2 3">
    <name type="scientific">Nocardia vulneris</name>
    <dbReference type="NCBI Taxonomy" id="1141657"/>
    <lineage>
        <taxon>Bacteria</taxon>
        <taxon>Bacillati</taxon>
        <taxon>Actinomycetota</taxon>
        <taxon>Actinomycetes</taxon>
        <taxon>Mycobacteriales</taxon>
        <taxon>Nocardiaceae</taxon>
        <taxon>Nocardia</taxon>
    </lineage>
</organism>
<name>A0ABR4ZIH6_9NOCA</name>
<feature type="chain" id="PRO_5045713988" description="DUF4439 domain-containing protein" evidence="1">
    <location>
        <begin position="31"/>
        <end position="214"/>
    </location>
</feature>
<keyword evidence="1" id="KW-0732">Signal</keyword>
<evidence type="ECO:0000313" key="2">
    <source>
        <dbReference type="EMBL" id="KIA64804.1"/>
    </source>
</evidence>
<dbReference type="EMBL" id="JNFP01000011">
    <property type="protein sequence ID" value="KIA64804.1"/>
    <property type="molecule type" value="Genomic_DNA"/>
</dbReference>
<dbReference type="Proteomes" id="UP000031364">
    <property type="component" value="Unassembled WGS sequence"/>
</dbReference>
<comment type="caution">
    <text evidence="2">The sequence shown here is derived from an EMBL/GenBank/DDBJ whole genome shotgun (WGS) entry which is preliminary data.</text>
</comment>
<sequence>MRHGGIGLRPAFALGVALIAATVATPVAVAAPDAPAGAPQLCTAEEEQDVDANGVRCDIARAESAVYRAVEAAEYAIAQKDNWANQISEDNLHSLVERTRSRADELAQRTLPEGTMHLLPDVEWGSAAVARQTAIALGGFDEATYFSFGPHGEAYAAAQAVESAARLHTNDPLYRNNGGPRSAPARLEILRAETAAIEKYKAAGWILETGGNSR</sequence>
<reference evidence="2 3" key="1">
    <citation type="journal article" date="2014" name="Int. J. Syst. Evol. Microbiol.">
        <title>Nocardia vulneris sp. nov., isolated from wounds of human patients in North America.</title>
        <authorList>
            <person name="Lasker B.A."/>
            <person name="Bell M."/>
            <person name="Klenk H.P."/>
            <person name="Sproer C."/>
            <person name="Schumann C."/>
            <person name="Schumann P."/>
            <person name="Brown J.M."/>
        </authorList>
    </citation>
    <scope>NUCLEOTIDE SEQUENCE [LARGE SCALE GENOMIC DNA]</scope>
    <source>
        <strain evidence="2 3">W9851</strain>
    </source>
</reference>
<proteinExistence type="predicted"/>
<evidence type="ECO:0000256" key="1">
    <source>
        <dbReference type="SAM" id="SignalP"/>
    </source>
</evidence>
<evidence type="ECO:0000313" key="3">
    <source>
        <dbReference type="Proteomes" id="UP000031364"/>
    </source>
</evidence>
<protein>
    <recommendedName>
        <fullName evidence="4">DUF4439 domain-containing protein</fullName>
    </recommendedName>
</protein>
<feature type="signal peptide" evidence="1">
    <location>
        <begin position="1"/>
        <end position="30"/>
    </location>
</feature>